<dbReference type="GO" id="GO:0000783">
    <property type="term" value="C:nuclear telomere cap complex"/>
    <property type="evidence" value="ECO:0007669"/>
    <property type="project" value="TreeGrafter"/>
</dbReference>
<dbReference type="SMART" id="SM00976">
    <property type="entry name" value="Telo_bind"/>
    <property type="match status" value="1"/>
</dbReference>
<keyword evidence="12" id="KW-1185">Reference proteome</keyword>
<evidence type="ECO:0000256" key="1">
    <source>
        <dbReference type="ARBA" id="ARBA00004123"/>
    </source>
</evidence>
<organism evidence="11 12">
    <name type="scientific">Aplosporella prunicola CBS 121167</name>
    <dbReference type="NCBI Taxonomy" id="1176127"/>
    <lineage>
        <taxon>Eukaryota</taxon>
        <taxon>Fungi</taxon>
        <taxon>Dikarya</taxon>
        <taxon>Ascomycota</taxon>
        <taxon>Pezizomycotina</taxon>
        <taxon>Dothideomycetes</taxon>
        <taxon>Dothideomycetes incertae sedis</taxon>
        <taxon>Botryosphaeriales</taxon>
        <taxon>Aplosporellaceae</taxon>
        <taxon>Aplosporella</taxon>
    </lineage>
</organism>
<dbReference type="GO" id="GO:0032210">
    <property type="term" value="P:regulation of telomere maintenance via telomerase"/>
    <property type="evidence" value="ECO:0007669"/>
    <property type="project" value="TreeGrafter"/>
</dbReference>
<evidence type="ECO:0000256" key="7">
    <source>
        <dbReference type="ARBA" id="ARBA00023125"/>
    </source>
</evidence>
<dbReference type="OrthoDB" id="2186770at2759"/>
<evidence type="ECO:0000256" key="6">
    <source>
        <dbReference type="ARBA" id="ARBA00022895"/>
    </source>
</evidence>
<feature type="region of interest" description="Disordered" evidence="9">
    <location>
        <begin position="386"/>
        <end position="439"/>
    </location>
</feature>
<feature type="compositionally biased region" description="Polar residues" evidence="9">
    <location>
        <begin position="420"/>
        <end position="439"/>
    </location>
</feature>
<keyword evidence="6" id="KW-0779">Telomere</keyword>
<evidence type="ECO:0000256" key="3">
    <source>
        <dbReference type="ARBA" id="ARBA00008442"/>
    </source>
</evidence>
<dbReference type="FunFam" id="2.40.50.140:FF:000303">
    <property type="entry name" value="Protection of telomeres protein 1"/>
    <property type="match status" value="1"/>
</dbReference>
<dbReference type="EMBL" id="ML995495">
    <property type="protein sequence ID" value="KAF2138803.1"/>
    <property type="molecule type" value="Genomic_DNA"/>
</dbReference>
<dbReference type="SUPFAM" id="SSF50249">
    <property type="entry name" value="Nucleic acid-binding proteins"/>
    <property type="match status" value="2"/>
</dbReference>
<accession>A0A6A6B5V9</accession>
<dbReference type="GO" id="GO:0010521">
    <property type="term" value="F:telomerase inhibitor activity"/>
    <property type="evidence" value="ECO:0007669"/>
    <property type="project" value="TreeGrafter"/>
</dbReference>
<comment type="similarity">
    <text evidence="3">Belongs to the telombin family.</text>
</comment>
<keyword evidence="5" id="KW-0158">Chromosome</keyword>
<dbReference type="Proteomes" id="UP000799438">
    <property type="component" value="Unassembled WGS sequence"/>
</dbReference>
<dbReference type="Pfam" id="PF02765">
    <property type="entry name" value="POT1"/>
    <property type="match status" value="1"/>
</dbReference>
<proteinExistence type="inferred from homology"/>
<feature type="compositionally biased region" description="Polar residues" evidence="9">
    <location>
        <begin position="189"/>
        <end position="216"/>
    </location>
</feature>
<evidence type="ECO:0000256" key="4">
    <source>
        <dbReference type="ARBA" id="ARBA00015253"/>
    </source>
</evidence>
<dbReference type="Pfam" id="PF16686">
    <property type="entry name" value="POT1PC"/>
    <property type="match status" value="1"/>
</dbReference>
<dbReference type="AlphaFoldDB" id="A0A6A6B5V9"/>
<evidence type="ECO:0000256" key="5">
    <source>
        <dbReference type="ARBA" id="ARBA00022454"/>
    </source>
</evidence>
<sequence length="652" mass="73547">MPLTTSGDPPQGFSSLRAALDAPVDTHVDLIGVVEHFFPAAPTKGTDWQLTFNLQDESLTHTLGTGDVLKVKMFAKHENLPKVEAVGDVVIVKKAKIRLFYNMKLALSVTYGGTKCIVIPHQSVPDPHFNLAYVDGRQQLPHFSYPPGQVLTPPAQIYSISLHHALCAKADSSLLVAPSAPRAEMPATPSASRSMLETSTQSVSRPKIGASTQPASSSMLVASTQSQKFSLIKDIGPQRFSDLAVEVLRTYYHPGGQCEVYVTDYTENNLLYLYNQPMEGEDFDDGPDGDTMNYLGDRRRKWPGPYGQLTLQVTLWEPHGSFARHHIREGHYVFLRNVHIKYDRSATHIEGALHDDRKYPGRIDINKLRPHDSLARELESRKQAYLTRIETQNAKKGKNEKNEKRRKRKEAKMLKEQKSMENSGATSSKPVGKPSNSHVRCQYGDISVTSIAKILDDDHRKYTHKGTKYVLPFINASYRANLRVVDYYPHNLEDFAHPLFDDTYNNVEPEVTDDSPVEMFSQSPPLWEWAFYLLVEDARQPPGATSPTRMRLLVADKDAEHLLKLDAKDLRQDRDTLSELREKLFIMWGNLEELKSAHEYTLDSTAPAPKPLSNSPFECCVHEYGVEAPDGDDRDPIARWKRVFSMFGTTIM</sequence>
<keyword evidence="7" id="KW-0238">DNA-binding</keyword>
<comment type="subcellular location">
    <subcellularLocation>
        <location evidence="2">Chromosome</location>
        <location evidence="2">Telomere</location>
    </subcellularLocation>
    <subcellularLocation>
        <location evidence="1">Nucleus</location>
    </subcellularLocation>
</comment>
<keyword evidence="8" id="KW-0539">Nucleus</keyword>
<feature type="domain" description="Telomeric single stranded DNA binding POT1/Cdc13" evidence="10">
    <location>
        <begin position="13"/>
        <end position="159"/>
    </location>
</feature>
<evidence type="ECO:0000256" key="2">
    <source>
        <dbReference type="ARBA" id="ARBA00004574"/>
    </source>
</evidence>
<dbReference type="InterPro" id="IPR028389">
    <property type="entry name" value="POT1"/>
</dbReference>
<dbReference type="InterPro" id="IPR011564">
    <property type="entry name" value="Telomer_end-bd_POT1/Cdc13"/>
</dbReference>
<dbReference type="PANTHER" id="PTHR14513:SF0">
    <property type="entry name" value="PROTECTION OF TELOMERES PROTEIN 1"/>
    <property type="match status" value="1"/>
</dbReference>
<dbReference type="Gene3D" id="2.40.50.140">
    <property type="entry name" value="Nucleic acid-binding proteins"/>
    <property type="match status" value="2"/>
</dbReference>
<evidence type="ECO:0000256" key="9">
    <source>
        <dbReference type="SAM" id="MobiDB-lite"/>
    </source>
</evidence>
<evidence type="ECO:0000313" key="11">
    <source>
        <dbReference type="EMBL" id="KAF2138803.1"/>
    </source>
</evidence>
<dbReference type="RefSeq" id="XP_033394516.1">
    <property type="nucleotide sequence ID" value="XM_033538366.1"/>
</dbReference>
<evidence type="ECO:0000256" key="8">
    <source>
        <dbReference type="ARBA" id="ARBA00023242"/>
    </source>
</evidence>
<protein>
    <recommendedName>
        <fullName evidence="4">Protection of telomeres protein 1</fullName>
    </recommendedName>
</protein>
<name>A0A6A6B5V9_9PEZI</name>
<dbReference type="GO" id="GO:0098505">
    <property type="term" value="F:G-rich strand telomeric DNA binding"/>
    <property type="evidence" value="ECO:0007669"/>
    <property type="project" value="TreeGrafter"/>
</dbReference>
<dbReference type="GeneID" id="54295862"/>
<dbReference type="GO" id="GO:0016233">
    <property type="term" value="P:telomere capping"/>
    <property type="evidence" value="ECO:0007669"/>
    <property type="project" value="TreeGrafter"/>
</dbReference>
<dbReference type="PANTHER" id="PTHR14513">
    <property type="entry name" value="PROTECTION OF TELOMERES 1"/>
    <property type="match status" value="1"/>
</dbReference>
<gene>
    <name evidence="11" type="ORF">K452DRAFT_255690</name>
</gene>
<evidence type="ECO:0000259" key="10">
    <source>
        <dbReference type="SMART" id="SM00976"/>
    </source>
</evidence>
<dbReference type="InterPro" id="IPR032042">
    <property type="entry name" value="POT1PC"/>
</dbReference>
<reference evidence="11" key="1">
    <citation type="journal article" date="2020" name="Stud. Mycol.">
        <title>101 Dothideomycetes genomes: a test case for predicting lifestyles and emergence of pathogens.</title>
        <authorList>
            <person name="Haridas S."/>
            <person name="Albert R."/>
            <person name="Binder M."/>
            <person name="Bloem J."/>
            <person name="Labutti K."/>
            <person name="Salamov A."/>
            <person name="Andreopoulos B."/>
            <person name="Baker S."/>
            <person name="Barry K."/>
            <person name="Bills G."/>
            <person name="Bluhm B."/>
            <person name="Cannon C."/>
            <person name="Castanera R."/>
            <person name="Culley D."/>
            <person name="Daum C."/>
            <person name="Ezra D."/>
            <person name="Gonzalez J."/>
            <person name="Henrissat B."/>
            <person name="Kuo A."/>
            <person name="Liang C."/>
            <person name="Lipzen A."/>
            <person name="Lutzoni F."/>
            <person name="Magnuson J."/>
            <person name="Mondo S."/>
            <person name="Nolan M."/>
            <person name="Ohm R."/>
            <person name="Pangilinan J."/>
            <person name="Park H.-J."/>
            <person name="Ramirez L."/>
            <person name="Alfaro M."/>
            <person name="Sun H."/>
            <person name="Tritt A."/>
            <person name="Yoshinaga Y."/>
            <person name="Zwiers L.-H."/>
            <person name="Turgeon B."/>
            <person name="Goodwin S."/>
            <person name="Spatafora J."/>
            <person name="Crous P."/>
            <person name="Grigoriev I."/>
        </authorList>
    </citation>
    <scope>NUCLEOTIDE SEQUENCE</scope>
    <source>
        <strain evidence="11">CBS 121167</strain>
    </source>
</reference>
<dbReference type="InterPro" id="IPR012340">
    <property type="entry name" value="NA-bd_OB-fold"/>
</dbReference>
<feature type="region of interest" description="Disordered" evidence="9">
    <location>
        <begin position="181"/>
        <end position="216"/>
    </location>
</feature>
<evidence type="ECO:0000313" key="12">
    <source>
        <dbReference type="Proteomes" id="UP000799438"/>
    </source>
</evidence>